<comment type="caution">
    <text evidence="1">The sequence shown here is derived from an EMBL/GenBank/DDBJ whole genome shotgun (WGS) entry which is preliminary data.</text>
</comment>
<name>A0A3N0EBB7_SINP1</name>
<dbReference type="AlphaFoldDB" id="A0A3N0EBB7"/>
<protein>
    <submittedName>
        <fullName evidence="1">Uncharacterized protein</fullName>
    </submittedName>
</protein>
<dbReference type="Proteomes" id="UP000267469">
    <property type="component" value="Unassembled WGS sequence"/>
</dbReference>
<gene>
    <name evidence="1" type="ORF">ED312_12775</name>
</gene>
<keyword evidence="2" id="KW-1185">Reference proteome</keyword>
<dbReference type="EMBL" id="RJTM01000091">
    <property type="protein sequence ID" value="RNL85153.1"/>
    <property type="molecule type" value="Genomic_DNA"/>
</dbReference>
<evidence type="ECO:0000313" key="1">
    <source>
        <dbReference type="EMBL" id="RNL85153.1"/>
    </source>
</evidence>
<evidence type="ECO:0000313" key="2">
    <source>
        <dbReference type="Proteomes" id="UP000267469"/>
    </source>
</evidence>
<sequence length="66" mass="7847">MIRSCISIYIFFVLYRRAKIKRLWLFRVREGEKVRAGEKVKEDVEQVIGSYGPGDTSYTMTLYHNK</sequence>
<organism evidence="1 2">
    <name type="scientific">Sinomicrobium pectinilyticum</name>
    <dbReference type="NCBI Taxonomy" id="1084421"/>
    <lineage>
        <taxon>Bacteria</taxon>
        <taxon>Pseudomonadati</taxon>
        <taxon>Bacteroidota</taxon>
        <taxon>Flavobacteriia</taxon>
        <taxon>Flavobacteriales</taxon>
        <taxon>Flavobacteriaceae</taxon>
        <taxon>Sinomicrobium</taxon>
    </lineage>
</organism>
<accession>A0A3N0EBB7</accession>
<reference evidence="1 2" key="1">
    <citation type="submission" date="2018-10" db="EMBL/GenBank/DDBJ databases">
        <title>Sinomicrobium pectinilyticum sp. nov., a pectinase-producing bacterium isolated from alkaline and saline soil, and emended description of the genus Sinomicrobium.</title>
        <authorList>
            <person name="Cheng B."/>
            <person name="Li C."/>
            <person name="Lai Q."/>
            <person name="Du M."/>
            <person name="Shao Z."/>
            <person name="Xu P."/>
            <person name="Yang C."/>
        </authorList>
    </citation>
    <scope>NUCLEOTIDE SEQUENCE [LARGE SCALE GENOMIC DNA]</scope>
    <source>
        <strain evidence="1 2">5DNS001</strain>
    </source>
</reference>
<proteinExistence type="predicted"/>